<keyword evidence="3" id="KW-1185">Reference proteome</keyword>
<feature type="transmembrane region" description="Helical" evidence="1">
    <location>
        <begin position="46"/>
        <end position="69"/>
    </location>
</feature>
<evidence type="ECO:0000313" key="2">
    <source>
        <dbReference type="EMBL" id="SDL35831.1"/>
    </source>
</evidence>
<organism evidence="2 3">
    <name type="scientific">Glycomyces sambucus</name>
    <dbReference type="NCBI Taxonomy" id="380244"/>
    <lineage>
        <taxon>Bacteria</taxon>
        <taxon>Bacillati</taxon>
        <taxon>Actinomycetota</taxon>
        <taxon>Actinomycetes</taxon>
        <taxon>Glycomycetales</taxon>
        <taxon>Glycomycetaceae</taxon>
        <taxon>Glycomyces</taxon>
    </lineage>
</organism>
<dbReference type="RefSeq" id="WP_091052144.1">
    <property type="nucleotide sequence ID" value="NZ_FNGF01000005.1"/>
</dbReference>
<dbReference type="OrthoDB" id="9908951at2"/>
<proteinExistence type="predicted"/>
<keyword evidence="1" id="KW-0812">Transmembrane</keyword>
<feature type="transmembrane region" description="Helical" evidence="1">
    <location>
        <begin position="108"/>
        <end position="130"/>
    </location>
</feature>
<keyword evidence="1" id="KW-1133">Transmembrane helix</keyword>
<protein>
    <submittedName>
        <fullName evidence="2">Uncharacterized protein</fullName>
    </submittedName>
</protein>
<dbReference type="AlphaFoldDB" id="A0A1G9JEN8"/>
<evidence type="ECO:0000256" key="1">
    <source>
        <dbReference type="SAM" id="Phobius"/>
    </source>
</evidence>
<feature type="transmembrane region" description="Helical" evidence="1">
    <location>
        <begin position="81"/>
        <end position="102"/>
    </location>
</feature>
<dbReference type="Proteomes" id="UP000198662">
    <property type="component" value="Unassembled WGS sequence"/>
</dbReference>
<feature type="transmembrane region" description="Helical" evidence="1">
    <location>
        <begin position="21"/>
        <end position="40"/>
    </location>
</feature>
<gene>
    <name evidence="2" type="ORF">SAMN05216298_3593</name>
</gene>
<dbReference type="EMBL" id="FNGF01000005">
    <property type="protein sequence ID" value="SDL35831.1"/>
    <property type="molecule type" value="Genomic_DNA"/>
</dbReference>
<evidence type="ECO:0000313" key="3">
    <source>
        <dbReference type="Proteomes" id="UP000198662"/>
    </source>
</evidence>
<name>A0A1G9JEN8_9ACTN</name>
<sequence>MPFGDLRSRYRITEALRPAVSVLYLVGTMQYLAPLISLALDEPDAGGWFAAAVITLILMPFNLVGVREAHRSSKRLHRPSVVALVVSLLGHAVILLFSVQSVVYGMPLAAVCALATLYQAVDLVAATATLPRRAACRSLPAVIPAMRKRVATPPALG</sequence>
<reference evidence="3" key="1">
    <citation type="submission" date="2016-10" db="EMBL/GenBank/DDBJ databases">
        <authorList>
            <person name="Varghese N."/>
            <person name="Submissions S."/>
        </authorList>
    </citation>
    <scope>NUCLEOTIDE SEQUENCE [LARGE SCALE GENOMIC DNA]</scope>
    <source>
        <strain evidence="3">CGMCC 4.3147</strain>
    </source>
</reference>
<accession>A0A1G9JEN8</accession>
<keyword evidence="1" id="KW-0472">Membrane</keyword>